<feature type="compositionally biased region" description="Basic and acidic residues" evidence="10">
    <location>
        <begin position="209"/>
        <end position="223"/>
    </location>
</feature>
<dbReference type="InterPro" id="IPR044145">
    <property type="entry name" value="IF2_II"/>
</dbReference>
<keyword evidence="6 8" id="KW-0342">GTP-binding</keyword>
<comment type="function">
    <text evidence="7 8 9">One of the essential components for the initiation of protein synthesis. Protects formylmethionyl-tRNA from spontaneous hydrolysis and promotes its binding to the 30S ribosomal subunits. Also involved in the hydrolysis of GTP during the formation of the 70S ribosomal complex.</text>
</comment>
<evidence type="ECO:0000256" key="5">
    <source>
        <dbReference type="ARBA" id="ARBA00022917"/>
    </source>
</evidence>
<name>A0A9D1SIZ9_9FIRM</name>
<evidence type="ECO:0000256" key="8">
    <source>
        <dbReference type="HAMAP-Rule" id="MF_00100"/>
    </source>
</evidence>
<dbReference type="InterPro" id="IPR023115">
    <property type="entry name" value="TIF_IF2_dom3"/>
</dbReference>
<proteinExistence type="inferred from homology"/>
<dbReference type="CDD" id="cd03702">
    <property type="entry name" value="IF2_mtIF2_II"/>
    <property type="match status" value="1"/>
</dbReference>
<feature type="region of interest" description="Disordered" evidence="10">
    <location>
        <begin position="50"/>
        <end position="302"/>
    </location>
</feature>
<dbReference type="PANTHER" id="PTHR43381">
    <property type="entry name" value="TRANSLATION INITIATION FACTOR IF-2-RELATED"/>
    <property type="match status" value="1"/>
</dbReference>
<evidence type="ECO:0000256" key="3">
    <source>
        <dbReference type="ARBA" id="ARBA00022540"/>
    </source>
</evidence>
<feature type="compositionally biased region" description="Basic and acidic residues" evidence="10">
    <location>
        <begin position="51"/>
        <end position="105"/>
    </location>
</feature>
<comment type="subcellular location">
    <subcellularLocation>
        <location evidence="8">Cytoplasm</location>
    </subcellularLocation>
</comment>
<dbReference type="Pfam" id="PF22042">
    <property type="entry name" value="EF-G_D2"/>
    <property type="match status" value="1"/>
</dbReference>
<dbReference type="Gene3D" id="2.40.30.10">
    <property type="entry name" value="Translation factors"/>
    <property type="match status" value="2"/>
</dbReference>
<evidence type="ECO:0000256" key="10">
    <source>
        <dbReference type="SAM" id="MobiDB-lite"/>
    </source>
</evidence>
<feature type="compositionally biased region" description="Low complexity" evidence="10">
    <location>
        <begin position="106"/>
        <end position="116"/>
    </location>
</feature>
<dbReference type="CDD" id="cd03692">
    <property type="entry name" value="mtIF2_IVc"/>
    <property type="match status" value="1"/>
</dbReference>
<evidence type="ECO:0000313" key="13">
    <source>
        <dbReference type="Proteomes" id="UP000824110"/>
    </source>
</evidence>
<dbReference type="GO" id="GO:0003743">
    <property type="term" value="F:translation initiation factor activity"/>
    <property type="evidence" value="ECO:0007669"/>
    <property type="project" value="UniProtKB-UniRule"/>
</dbReference>
<evidence type="ECO:0000256" key="1">
    <source>
        <dbReference type="ARBA" id="ARBA00007733"/>
    </source>
</evidence>
<dbReference type="InterPro" id="IPR027417">
    <property type="entry name" value="P-loop_NTPase"/>
</dbReference>
<reference evidence="12" key="1">
    <citation type="submission" date="2020-10" db="EMBL/GenBank/DDBJ databases">
        <authorList>
            <person name="Gilroy R."/>
        </authorList>
    </citation>
    <scope>NUCLEOTIDE SEQUENCE</scope>
    <source>
        <strain evidence="12">CHK195-12923</strain>
    </source>
</reference>
<comment type="caution">
    <text evidence="12">The sequence shown here is derived from an EMBL/GenBank/DDBJ whole genome shotgun (WGS) entry which is preliminary data.</text>
</comment>
<evidence type="ECO:0000259" key="11">
    <source>
        <dbReference type="PROSITE" id="PS51722"/>
    </source>
</evidence>
<dbReference type="GO" id="GO:0005525">
    <property type="term" value="F:GTP binding"/>
    <property type="evidence" value="ECO:0007669"/>
    <property type="project" value="UniProtKB-KW"/>
</dbReference>
<dbReference type="InterPro" id="IPR053905">
    <property type="entry name" value="EF-G-like_DII"/>
</dbReference>
<dbReference type="HAMAP" id="MF_00100_B">
    <property type="entry name" value="IF_2_B"/>
    <property type="match status" value="1"/>
</dbReference>
<dbReference type="InterPro" id="IPR015760">
    <property type="entry name" value="TIF_IF2"/>
</dbReference>
<dbReference type="PROSITE" id="PS51722">
    <property type="entry name" value="G_TR_2"/>
    <property type="match status" value="1"/>
</dbReference>
<feature type="domain" description="Tr-type G" evidence="11">
    <location>
        <begin position="414"/>
        <end position="583"/>
    </location>
</feature>
<evidence type="ECO:0000313" key="12">
    <source>
        <dbReference type="EMBL" id="HIU61941.1"/>
    </source>
</evidence>
<sequence>MANKYENAENIGKLISGGKLSELGKKVGASEKRVSEILKKLSDMESAIQAKKKEEERLAREQAEQAEREQAEKAAAEQKAAEVKAEAKAEVKEEAKPVQSKKKEQVAPAPQPVAAEKPAEKAPEAVATPSPAPEKPAQTEKEQAAPAPQPAAPEKPAEKAPEKPAAATKQQEARPSASQADRPRRQDNQQRPANSRPAQGGIQTSGKQRQGDNRTFVNKDSRPPRPAGTAPRPAGQFGQRQGMAPRPAAAARPAAPAAAAKPNKNFGPDKKKGGDRTYYEKEKKPLNKRSLQKQQGASVEDFDDDRGVYRKARTKKAVKQVVQAVKIDKAVVTTDNIPIKVLSEKLGVTAVEITKRLFKDGIVTTVNGSIDYETAFMIAADLGIELEYKPEKTAEEKLIEKQADTVEEIESLVPRAPVVTVMGHVDHGKTSLLDYIRKTKVTEGEAGGITQHIGAYSVSVGDKKITFLDTPGHEAFTAMRARGAQVTDIVVLVVAADDGIMPQTVEAINHAKAAEVTIIVAVNKMDKPQADINKVMQDLTNYGLVPEEWGGDTIVCPVSAKTGEGIDNLLENILLVAEMKELLANPDREARGTIIEAKLDKGMGPMASVLVQNGTLHTGDNIISGMVTGRVRAMIDDKGRQVKSAGPSTAVSVLGFEEVPNAGDSIYAVSQELMKQVIDERKRKESEARVQQTSKISLDEVFGKIAEGNMKTLNLIIKGDVQGSVEAVKQSVLKLSNDEVQVKVIHSGAGAVTESDVMLADSSNAIILAFNVRPDAKAKALAERSKVDIRTYRIIYDLLDDMEAALKGMLSPKYHEVYLGKCEVRQVFRITGVGNVAGCYVLEGKIVRGGKLRIYRDDVLVVEGNVQQLKRFKDDVKEVARGFECGCSIEGFNDIKVGDIIECYMVEQIPAKQ</sequence>
<dbReference type="CDD" id="cd01887">
    <property type="entry name" value="IF2_eIF5B"/>
    <property type="match status" value="1"/>
</dbReference>
<evidence type="ECO:0000256" key="4">
    <source>
        <dbReference type="ARBA" id="ARBA00022741"/>
    </source>
</evidence>
<dbReference type="PANTHER" id="PTHR43381:SF5">
    <property type="entry name" value="TR-TYPE G DOMAIN-CONTAINING PROTEIN"/>
    <property type="match status" value="1"/>
</dbReference>
<evidence type="ECO:0000256" key="2">
    <source>
        <dbReference type="ARBA" id="ARBA00020675"/>
    </source>
</evidence>
<dbReference type="Pfam" id="PF11987">
    <property type="entry name" value="IF-2"/>
    <property type="match status" value="1"/>
</dbReference>
<dbReference type="InterPro" id="IPR009000">
    <property type="entry name" value="Transl_B-barrel_sf"/>
</dbReference>
<dbReference type="Pfam" id="PF00009">
    <property type="entry name" value="GTP_EFTU"/>
    <property type="match status" value="1"/>
</dbReference>
<dbReference type="InterPro" id="IPR000178">
    <property type="entry name" value="TF_IF2_bacterial-like"/>
</dbReference>
<dbReference type="NCBIfam" id="TIGR00487">
    <property type="entry name" value="IF-2"/>
    <property type="match status" value="1"/>
</dbReference>
<dbReference type="Gene3D" id="3.40.50.10050">
    <property type="entry name" value="Translation initiation factor IF- 2, domain 3"/>
    <property type="match status" value="1"/>
</dbReference>
<dbReference type="FunFam" id="2.40.30.10:FF:000054">
    <property type="entry name" value="Translation initiation factor IF-2"/>
    <property type="match status" value="1"/>
</dbReference>
<dbReference type="FunFam" id="3.40.50.300:FF:000019">
    <property type="entry name" value="Translation initiation factor IF-2"/>
    <property type="match status" value="1"/>
</dbReference>
<dbReference type="FunFam" id="2.40.30.10:FF:000008">
    <property type="entry name" value="Translation initiation factor IF-2"/>
    <property type="match status" value="1"/>
</dbReference>
<dbReference type="SUPFAM" id="SSF50447">
    <property type="entry name" value="Translation proteins"/>
    <property type="match status" value="2"/>
</dbReference>
<accession>A0A9D1SIZ9</accession>
<dbReference type="SUPFAM" id="SSF52156">
    <property type="entry name" value="Initiation factor IF2/eIF5b, domain 3"/>
    <property type="match status" value="1"/>
</dbReference>
<dbReference type="NCBIfam" id="TIGR00231">
    <property type="entry name" value="small_GTP"/>
    <property type="match status" value="1"/>
</dbReference>
<keyword evidence="3 8" id="KW-0396">Initiation factor</keyword>
<evidence type="ECO:0000256" key="6">
    <source>
        <dbReference type="ARBA" id="ARBA00023134"/>
    </source>
</evidence>
<evidence type="ECO:0000256" key="7">
    <source>
        <dbReference type="ARBA" id="ARBA00025162"/>
    </source>
</evidence>
<dbReference type="GO" id="GO:0003924">
    <property type="term" value="F:GTPase activity"/>
    <property type="evidence" value="ECO:0007669"/>
    <property type="project" value="UniProtKB-UniRule"/>
</dbReference>
<feature type="binding site" evidence="8">
    <location>
        <begin position="523"/>
        <end position="526"/>
    </location>
    <ligand>
        <name>GTP</name>
        <dbReference type="ChEBI" id="CHEBI:37565"/>
    </ligand>
</feature>
<comment type="similarity">
    <text evidence="1 8 9">Belongs to the TRAFAC class translation factor GTPase superfamily. Classic translation factor GTPase family. IF-2 subfamily.</text>
</comment>
<dbReference type="SUPFAM" id="SSF52540">
    <property type="entry name" value="P-loop containing nucleoside triphosphate hydrolases"/>
    <property type="match status" value="1"/>
</dbReference>
<dbReference type="InterPro" id="IPR000795">
    <property type="entry name" value="T_Tr_GTP-bd_dom"/>
</dbReference>
<dbReference type="AlphaFoldDB" id="A0A9D1SIZ9"/>
<dbReference type="Gene3D" id="3.40.50.300">
    <property type="entry name" value="P-loop containing nucleotide triphosphate hydrolases"/>
    <property type="match status" value="1"/>
</dbReference>
<reference evidence="12" key="2">
    <citation type="journal article" date="2021" name="PeerJ">
        <title>Extensive microbial diversity within the chicken gut microbiome revealed by metagenomics and culture.</title>
        <authorList>
            <person name="Gilroy R."/>
            <person name="Ravi A."/>
            <person name="Getino M."/>
            <person name="Pursley I."/>
            <person name="Horton D.L."/>
            <person name="Alikhan N.F."/>
            <person name="Baker D."/>
            <person name="Gharbi K."/>
            <person name="Hall N."/>
            <person name="Watson M."/>
            <person name="Adriaenssens E.M."/>
            <person name="Foster-Nyarko E."/>
            <person name="Jarju S."/>
            <person name="Secka A."/>
            <person name="Antonio M."/>
            <person name="Oren A."/>
            <person name="Chaudhuri R.R."/>
            <person name="La Ragione R."/>
            <person name="Hildebrand F."/>
            <person name="Pallen M.J."/>
        </authorList>
    </citation>
    <scope>NUCLEOTIDE SEQUENCE</scope>
    <source>
        <strain evidence="12">CHK195-12923</strain>
    </source>
</reference>
<feature type="binding site" evidence="8">
    <location>
        <begin position="423"/>
        <end position="430"/>
    </location>
    <ligand>
        <name>GTP</name>
        <dbReference type="ChEBI" id="CHEBI:37565"/>
    </ligand>
</feature>
<dbReference type="InterPro" id="IPR005225">
    <property type="entry name" value="Small_GTP-bd"/>
</dbReference>
<dbReference type="GO" id="GO:0005829">
    <property type="term" value="C:cytosol"/>
    <property type="evidence" value="ECO:0007669"/>
    <property type="project" value="TreeGrafter"/>
</dbReference>
<feature type="compositionally biased region" description="Basic and acidic residues" evidence="10">
    <location>
        <begin position="267"/>
        <end position="285"/>
    </location>
</feature>
<dbReference type="InterPro" id="IPR036925">
    <property type="entry name" value="TIF_IF2_dom3_sf"/>
</dbReference>
<dbReference type="EMBL" id="DVNE01000045">
    <property type="protein sequence ID" value="HIU61941.1"/>
    <property type="molecule type" value="Genomic_DNA"/>
</dbReference>
<dbReference type="FunFam" id="3.40.50.10050:FF:000001">
    <property type="entry name" value="Translation initiation factor IF-2"/>
    <property type="match status" value="1"/>
</dbReference>
<gene>
    <name evidence="8 12" type="primary">infB</name>
    <name evidence="12" type="ORF">IAB69_04765</name>
</gene>
<evidence type="ECO:0000256" key="9">
    <source>
        <dbReference type="RuleBase" id="RU000644"/>
    </source>
</evidence>
<keyword evidence="4 8" id="KW-0547">Nucleotide-binding</keyword>
<dbReference type="Proteomes" id="UP000824110">
    <property type="component" value="Unassembled WGS sequence"/>
</dbReference>
<protein>
    <recommendedName>
        <fullName evidence="2 8">Translation initiation factor IF-2</fullName>
    </recommendedName>
</protein>
<dbReference type="PROSITE" id="PS01176">
    <property type="entry name" value="IF2"/>
    <property type="match status" value="1"/>
</dbReference>
<feature type="binding site" evidence="8">
    <location>
        <begin position="469"/>
        <end position="473"/>
    </location>
    <ligand>
        <name>GTP</name>
        <dbReference type="ChEBI" id="CHEBI:37565"/>
    </ligand>
</feature>
<keyword evidence="8" id="KW-0963">Cytoplasm</keyword>
<keyword evidence="5 8" id="KW-0648">Protein biosynthesis</keyword>
<organism evidence="12 13">
    <name type="scientific">Candidatus Coproplasma excrementigallinarum</name>
    <dbReference type="NCBI Taxonomy" id="2840747"/>
    <lineage>
        <taxon>Bacteria</taxon>
        <taxon>Bacillati</taxon>
        <taxon>Bacillota</taxon>
        <taxon>Clostridia</taxon>
        <taxon>Eubacteriales</taxon>
        <taxon>Candidatus Coproplasma</taxon>
    </lineage>
</organism>
<feature type="region of interest" description="G-domain" evidence="8">
    <location>
        <begin position="417"/>
        <end position="565"/>
    </location>
</feature>
<feature type="compositionally biased region" description="Low complexity" evidence="10">
    <location>
        <begin position="244"/>
        <end position="260"/>
    </location>
</feature>